<evidence type="ECO:0000313" key="3">
    <source>
        <dbReference type="EMBL" id="GFI39973.1"/>
    </source>
</evidence>
<accession>A0A829Z6K4</accession>
<proteinExistence type="predicted"/>
<evidence type="ECO:0000313" key="4">
    <source>
        <dbReference type="Proteomes" id="UP000490821"/>
    </source>
</evidence>
<protein>
    <recommendedName>
        <fullName evidence="5">LPXTG-motif cell wall anchor domain-containing protein</fullName>
    </recommendedName>
</protein>
<feature type="region of interest" description="Disordered" evidence="1">
    <location>
        <begin position="1"/>
        <end position="35"/>
    </location>
</feature>
<organism evidence="3 4">
    <name type="scientific">Thomasclavelia cocleata</name>
    <dbReference type="NCBI Taxonomy" id="69824"/>
    <lineage>
        <taxon>Bacteria</taxon>
        <taxon>Bacillati</taxon>
        <taxon>Bacillota</taxon>
        <taxon>Erysipelotrichia</taxon>
        <taxon>Erysipelotrichales</taxon>
        <taxon>Coprobacillaceae</taxon>
        <taxon>Thomasclavelia</taxon>
    </lineage>
</organism>
<comment type="caution">
    <text evidence="3">The sequence shown here is derived from an EMBL/GenBank/DDBJ whole genome shotgun (WGS) entry which is preliminary data.</text>
</comment>
<evidence type="ECO:0000256" key="1">
    <source>
        <dbReference type="SAM" id="MobiDB-lite"/>
    </source>
</evidence>
<keyword evidence="2" id="KW-0812">Transmembrane</keyword>
<evidence type="ECO:0008006" key="5">
    <source>
        <dbReference type="Google" id="ProtNLM"/>
    </source>
</evidence>
<dbReference type="Proteomes" id="UP000490821">
    <property type="component" value="Unassembled WGS sequence"/>
</dbReference>
<reference evidence="3 4" key="1">
    <citation type="journal article" date="2020" name="Microbiome">
        <title>Single-cell genomics of uncultured bacteria reveals dietary fiber responders in the mouse gut microbiota.</title>
        <authorList>
            <person name="Chijiiwa R."/>
            <person name="Hosokawa M."/>
            <person name="Kogawa M."/>
            <person name="Nishikawa Y."/>
            <person name="Ide K."/>
            <person name="Sakanashi C."/>
            <person name="Takahashi K."/>
            <person name="Takeyama H."/>
        </authorList>
    </citation>
    <scope>NUCLEOTIDE SEQUENCE [LARGE SCALE GENOMIC DNA]</scope>
    <source>
        <strain evidence="3">IMSAGC_017</strain>
    </source>
</reference>
<keyword evidence="2" id="KW-0472">Membrane</keyword>
<dbReference type="AlphaFoldDB" id="A0A829Z6K4"/>
<name>A0A829Z6K4_9FIRM</name>
<evidence type="ECO:0000256" key="2">
    <source>
        <dbReference type="SAM" id="Phobius"/>
    </source>
</evidence>
<feature type="transmembrane region" description="Helical" evidence="2">
    <location>
        <begin position="39"/>
        <end position="58"/>
    </location>
</feature>
<keyword evidence="2" id="KW-1133">Transmembrane helix</keyword>
<sequence length="63" mass="6344">MAGLEVNPSSPAVDGGTNKPVETVKPGDKTAGVKTGDNSLVGVFTGVAMLSIAGLGILRKKEY</sequence>
<gene>
    <name evidence="3" type="ORF">IMSAGC017_00004</name>
</gene>
<dbReference type="EMBL" id="BLMI01000003">
    <property type="protein sequence ID" value="GFI39973.1"/>
    <property type="molecule type" value="Genomic_DNA"/>
</dbReference>
<dbReference type="NCBIfam" id="TIGR01167">
    <property type="entry name" value="LPXTG_anchor"/>
    <property type="match status" value="1"/>
</dbReference>